<comment type="catalytic activity">
    <reaction evidence="16">
        <text>L-threonyl-[protein] + ATP = O-phospho-L-threonyl-[protein] + ADP + H(+)</text>
        <dbReference type="Rhea" id="RHEA:46608"/>
        <dbReference type="Rhea" id="RHEA-COMP:11060"/>
        <dbReference type="Rhea" id="RHEA-COMP:11605"/>
        <dbReference type="ChEBI" id="CHEBI:15378"/>
        <dbReference type="ChEBI" id="CHEBI:30013"/>
        <dbReference type="ChEBI" id="CHEBI:30616"/>
        <dbReference type="ChEBI" id="CHEBI:61977"/>
        <dbReference type="ChEBI" id="CHEBI:456216"/>
        <dbReference type="EC" id="2.7.12.1"/>
    </reaction>
</comment>
<dbReference type="InterPro" id="IPR051175">
    <property type="entry name" value="CLK_kinases"/>
</dbReference>
<dbReference type="GO" id="GO:0016020">
    <property type="term" value="C:membrane"/>
    <property type="evidence" value="ECO:0007669"/>
    <property type="project" value="UniProtKB-SubCell"/>
</dbReference>
<evidence type="ECO:0000256" key="18">
    <source>
        <dbReference type="PROSITE-ProRule" id="PRU10141"/>
    </source>
</evidence>
<evidence type="ECO:0000256" key="8">
    <source>
        <dbReference type="ARBA" id="ARBA00022777"/>
    </source>
</evidence>
<feature type="compositionally biased region" description="Basic and acidic residues" evidence="21">
    <location>
        <begin position="38"/>
        <end position="63"/>
    </location>
</feature>
<feature type="compositionally biased region" description="Basic and acidic residues" evidence="21">
    <location>
        <begin position="8"/>
        <end position="21"/>
    </location>
</feature>
<evidence type="ECO:0000256" key="16">
    <source>
        <dbReference type="ARBA" id="ARBA00049308"/>
    </source>
</evidence>
<dbReference type="GO" id="GO:0043484">
    <property type="term" value="P:regulation of RNA splicing"/>
    <property type="evidence" value="ECO:0007669"/>
    <property type="project" value="TreeGrafter"/>
</dbReference>
<dbReference type="SMART" id="SM00220">
    <property type="entry name" value="S_TKc"/>
    <property type="match status" value="1"/>
</dbReference>
<evidence type="ECO:0000256" key="6">
    <source>
        <dbReference type="ARBA" id="ARBA00022692"/>
    </source>
</evidence>
<dbReference type="SUPFAM" id="SSF56112">
    <property type="entry name" value="Protein kinase-like (PK-like)"/>
    <property type="match status" value="1"/>
</dbReference>
<evidence type="ECO:0000256" key="4">
    <source>
        <dbReference type="ARBA" id="ARBA00022553"/>
    </source>
</evidence>
<dbReference type="PANTHER" id="PTHR45646">
    <property type="entry name" value="SERINE/THREONINE-PROTEIN KINASE DOA-RELATED"/>
    <property type="match status" value="1"/>
</dbReference>
<comment type="subcellular location">
    <subcellularLocation>
        <location evidence="2 19">Membrane</location>
        <topology evidence="2 19">Multi-pass membrane protein</topology>
    </subcellularLocation>
    <subcellularLocation>
        <location evidence="1">Nucleus</location>
    </subcellularLocation>
</comment>
<feature type="coiled-coil region" evidence="20">
    <location>
        <begin position="474"/>
        <end position="504"/>
    </location>
</feature>
<comment type="similarity">
    <text evidence="19">Belongs to the SCAMP family.</text>
</comment>
<evidence type="ECO:0000256" key="5">
    <source>
        <dbReference type="ARBA" id="ARBA00022679"/>
    </source>
</evidence>
<proteinExistence type="inferred from homology"/>
<keyword evidence="24" id="KW-1185">Reference proteome</keyword>
<evidence type="ECO:0000256" key="3">
    <source>
        <dbReference type="ARBA" id="ARBA00022527"/>
    </source>
</evidence>
<dbReference type="Pfam" id="PF00069">
    <property type="entry name" value="Pkinase"/>
    <property type="match status" value="1"/>
</dbReference>
<evidence type="ECO:0000259" key="22">
    <source>
        <dbReference type="PROSITE" id="PS50011"/>
    </source>
</evidence>
<dbReference type="Pfam" id="PF04144">
    <property type="entry name" value="SCAMP"/>
    <property type="match status" value="1"/>
</dbReference>
<keyword evidence="8" id="KW-0418">Kinase</keyword>
<name>A0A8C8B785_9STRI</name>
<evidence type="ECO:0000256" key="1">
    <source>
        <dbReference type="ARBA" id="ARBA00004123"/>
    </source>
</evidence>
<keyword evidence="13" id="KW-0539">Nucleus</keyword>
<dbReference type="InterPro" id="IPR000719">
    <property type="entry name" value="Prot_kinase_dom"/>
</dbReference>
<evidence type="ECO:0000256" key="19">
    <source>
        <dbReference type="RuleBase" id="RU363122"/>
    </source>
</evidence>
<feature type="transmembrane region" description="Helical" evidence="19">
    <location>
        <begin position="656"/>
        <end position="678"/>
    </location>
</feature>
<comment type="similarity">
    <text evidence="14">Belongs to the protein kinase superfamily. CMGC Ser/Thr protein kinase family. Lammer subfamily.</text>
</comment>
<feature type="compositionally biased region" description="Basic residues" evidence="21">
    <location>
        <begin position="114"/>
        <end position="129"/>
    </location>
</feature>
<keyword evidence="10 19" id="KW-1133">Transmembrane helix</keyword>
<dbReference type="GO" id="GO:0004674">
    <property type="term" value="F:protein serine/threonine kinase activity"/>
    <property type="evidence" value="ECO:0007669"/>
    <property type="project" value="UniProtKB-KW"/>
</dbReference>
<evidence type="ECO:0000256" key="14">
    <source>
        <dbReference type="ARBA" id="ARBA00037966"/>
    </source>
</evidence>
<dbReference type="Proteomes" id="UP000694552">
    <property type="component" value="Unplaced"/>
</dbReference>
<dbReference type="GO" id="GO:0015031">
    <property type="term" value="P:protein transport"/>
    <property type="evidence" value="ECO:0007669"/>
    <property type="project" value="InterPro"/>
</dbReference>
<dbReference type="GO" id="GO:0004712">
    <property type="term" value="F:protein serine/threonine/tyrosine kinase activity"/>
    <property type="evidence" value="ECO:0007669"/>
    <property type="project" value="UniProtKB-EC"/>
</dbReference>
<keyword evidence="12" id="KW-0829">Tyrosine-protein kinase</keyword>
<dbReference type="GO" id="GO:0005634">
    <property type="term" value="C:nucleus"/>
    <property type="evidence" value="ECO:0007669"/>
    <property type="project" value="UniProtKB-SubCell"/>
</dbReference>
<evidence type="ECO:0000256" key="10">
    <source>
        <dbReference type="ARBA" id="ARBA00022989"/>
    </source>
</evidence>
<evidence type="ECO:0000313" key="24">
    <source>
        <dbReference type="Proteomes" id="UP000694552"/>
    </source>
</evidence>
<feature type="compositionally biased region" description="Basic residues" evidence="21">
    <location>
        <begin position="22"/>
        <end position="34"/>
    </location>
</feature>
<evidence type="ECO:0000256" key="11">
    <source>
        <dbReference type="ARBA" id="ARBA00023136"/>
    </source>
</evidence>
<reference evidence="23" key="2">
    <citation type="submission" date="2025-09" db="UniProtKB">
        <authorList>
            <consortium name="Ensembl"/>
        </authorList>
    </citation>
    <scope>IDENTIFICATION</scope>
</reference>
<feature type="transmembrane region" description="Helical" evidence="19">
    <location>
        <begin position="612"/>
        <end position="636"/>
    </location>
</feature>
<keyword evidence="9 18" id="KW-0067">ATP-binding</keyword>
<evidence type="ECO:0000256" key="15">
    <source>
        <dbReference type="ARBA" id="ARBA00049003"/>
    </source>
</evidence>
<comment type="catalytic activity">
    <reaction evidence="17">
        <text>L-tyrosyl-[protein] + ATP = O-phospho-L-tyrosyl-[protein] + ADP + H(+)</text>
        <dbReference type="Rhea" id="RHEA:10596"/>
        <dbReference type="Rhea" id="RHEA-COMP:10136"/>
        <dbReference type="Rhea" id="RHEA-COMP:20101"/>
        <dbReference type="ChEBI" id="CHEBI:15378"/>
        <dbReference type="ChEBI" id="CHEBI:30616"/>
        <dbReference type="ChEBI" id="CHEBI:46858"/>
        <dbReference type="ChEBI" id="CHEBI:61978"/>
        <dbReference type="ChEBI" id="CHEBI:456216"/>
        <dbReference type="EC" id="2.7.12.1"/>
    </reaction>
</comment>
<feature type="region of interest" description="Disordered" evidence="21">
    <location>
        <begin position="1"/>
        <end position="63"/>
    </location>
</feature>
<keyword evidence="4" id="KW-0597">Phosphoprotein</keyword>
<keyword evidence="20" id="KW-0175">Coiled coil</keyword>
<dbReference type="Gene3D" id="3.30.200.20">
    <property type="entry name" value="Phosphorylase Kinase, domain 1"/>
    <property type="match status" value="1"/>
</dbReference>
<keyword evidence="7 18" id="KW-0547">Nucleotide-binding</keyword>
<evidence type="ECO:0000256" key="9">
    <source>
        <dbReference type="ARBA" id="ARBA00022840"/>
    </source>
</evidence>
<reference evidence="23" key="1">
    <citation type="submission" date="2025-08" db="UniProtKB">
        <authorList>
            <consortium name="Ensembl"/>
        </authorList>
    </citation>
    <scope>IDENTIFICATION</scope>
</reference>
<feature type="domain" description="Protein kinase" evidence="22">
    <location>
        <begin position="163"/>
        <end position="506"/>
    </location>
</feature>
<accession>A0A8C8B785</accession>
<feature type="transmembrane region" description="Helical" evidence="19">
    <location>
        <begin position="582"/>
        <end position="600"/>
    </location>
</feature>
<evidence type="ECO:0000256" key="12">
    <source>
        <dbReference type="ARBA" id="ARBA00023137"/>
    </source>
</evidence>
<evidence type="ECO:0000256" key="20">
    <source>
        <dbReference type="SAM" id="Coils"/>
    </source>
</evidence>
<dbReference type="PROSITE" id="PS00108">
    <property type="entry name" value="PROTEIN_KINASE_ST"/>
    <property type="match status" value="1"/>
</dbReference>
<dbReference type="InterPro" id="IPR011009">
    <property type="entry name" value="Kinase-like_dom_sf"/>
</dbReference>
<evidence type="ECO:0000256" key="21">
    <source>
        <dbReference type="SAM" id="MobiDB-lite"/>
    </source>
</evidence>
<dbReference type="GO" id="GO:0004713">
    <property type="term" value="F:protein tyrosine kinase activity"/>
    <property type="evidence" value="ECO:0007669"/>
    <property type="project" value="UniProtKB-KW"/>
</dbReference>
<comment type="catalytic activity">
    <reaction evidence="15">
        <text>L-seryl-[protein] + ATP = O-phospho-L-seryl-[protein] + ADP + H(+)</text>
        <dbReference type="Rhea" id="RHEA:17989"/>
        <dbReference type="Rhea" id="RHEA-COMP:9863"/>
        <dbReference type="Rhea" id="RHEA-COMP:11604"/>
        <dbReference type="ChEBI" id="CHEBI:15378"/>
        <dbReference type="ChEBI" id="CHEBI:29999"/>
        <dbReference type="ChEBI" id="CHEBI:30616"/>
        <dbReference type="ChEBI" id="CHEBI:83421"/>
        <dbReference type="ChEBI" id="CHEBI:456216"/>
        <dbReference type="EC" id="2.7.12.1"/>
    </reaction>
</comment>
<sequence length="728" mass="84993">MPHSRRYRSSERSSRGSYHERYRSRKHKRRRTRSRSSSSERDRRHRREDSYHVRSRSYDDHSADRRAYDRRYCDSYRRNDYSRERGEAYYEPEYRHSYEYRRSRDREGSYRSCKSSRRKHRRRRRRSRSFSRSSSSSRRAKSVEDDDEGHLIYRVGDWLQERYEIISTLGEGTFGRVVQCIDHRRGGARVALKIIKNVEKYKEAARLEINVLEKINEKDPENTNLCVRMFDWFDYHGHMCISFELLGLSTFDFLKDNNYLPYPIHQVRHMAYQVCQAVKFLHDNKLTHTDLKPENILFVNSDYELSYNLEKKRDERSVKSTAIRVVDFGSATFDHEHHSTIVSTRHYRAPEVILELGWSQPCDVWSIGCIIFEYYVGFTLFQTHDNREHLAMMERILGPIPSRMIRKTRKQKYFYHGRLDWDENTSAGRYVRENCKPLRVRWGGQDLIVPAPVEKILPVGKVGPPKGKTAASAAAATAELLKRQEELNRKAEELDRRERELQNAALGGAGTRLNNWPPLPSFCPVKPCFYQDIPVEIPADFQKTVTTMYYLWMASTIALFLNFLSSLAWFCVEPSSGSGFGLSILWALLYTPCSFVCWYRPMYKAFRSDSSFNFFVFFFVFFAQNVMYVLQAIGIPNWGFSGWILSLIALRQNTPVAVMMILVSLFFTAVAVLGIIMLKKIHSLYRRTGASFQKAQEEFAAGVFSNQAVRTAAANAAAGAATNAFRAP</sequence>
<keyword evidence="6 19" id="KW-0812">Transmembrane</keyword>
<evidence type="ECO:0000256" key="2">
    <source>
        <dbReference type="ARBA" id="ARBA00004141"/>
    </source>
</evidence>
<dbReference type="PROSITE" id="PS00107">
    <property type="entry name" value="PROTEIN_KINASE_ATP"/>
    <property type="match status" value="1"/>
</dbReference>
<dbReference type="Gene3D" id="1.10.510.10">
    <property type="entry name" value="Transferase(Phosphotransferase) domain 1"/>
    <property type="match status" value="1"/>
</dbReference>
<organism evidence="23 24">
    <name type="scientific">Otus sunia</name>
    <name type="common">Oriental scops-owl</name>
    <dbReference type="NCBI Taxonomy" id="257818"/>
    <lineage>
        <taxon>Eukaryota</taxon>
        <taxon>Metazoa</taxon>
        <taxon>Chordata</taxon>
        <taxon>Craniata</taxon>
        <taxon>Vertebrata</taxon>
        <taxon>Euteleostomi</taxon>
        <taxon>Archelosauria</taxon>
        <taxon>Archosauria</taxon>
        <taxon>Dinosauria</taxon>
        <taxon>Saurischia</taxon>
        <taxon>Theropoda</taxon>
        <taxon>Coelurosauria</taxon>
        <taxon>Aves</taxon>
        <taxon>Neognathae</taxon>
        <taxon>Neoaves</taxon>
        <taxon>Telluraves</taxon>
        <taxon>Strigiformes</taxon>
        <taxon>Strigidae</taxon>
        <taxon>Otus</taxon>
    </lineage>
</organism>
<dbReference type="AlphaFoldDB" id="A0A8C8B785"/>
<dbReference type="PANTHER" id="PTHR45646:SF6">
    <property type="entry name" value="DUAL SPECIFICITY PROTEIN KINASE CLK2"/>
    <property type="match status" value="1"/>
</dbReference>
<keyword evidence="11 19" id="KW-0472">Membrane</keyword>
<dbReference type="FunFam" id="1.10.510.10:FF:000145">
    <property type="entry name" value="Dual specificity protein kinase CLK2"/>
    <property type="match status" value="1"/>
</dbReference>
<dbReference type="GO" id="GO:0005524">
    <property type="term" value="F:ATP binding"/>
    <property type="evidence" value="ECO:0007669"/>
    <property type="project" value="UniProtKB-UniRule"/>
</dbReference>
<keyword evidence="5" id="KW-0808">Transferase</keyword>
<feature type="region of interest" description="Disordered" evidence="21">
    <location>
        <begin position="101"/>
        <end position="143"/>
    </location>
</feature>
<feature type="binding site" evidence="18">
    <location>
        <position position="193"/>
    </location>
    <ligand>
        <name>ATP</name>
        <dbReference type="ChEBI" id="CHEBI:30616"/>
    </ligand>
</feature>
<feature type="transmembrane region" description="Helical" evidence="19">
    <location>
        <begin position="549"/>
        <end position="570"/>
    </location>
</feature>
<dbReference type="InterPro" id="IPR008271">
    <property type="entry name" value="Ser/Thr_kinase_AS"/>
</dbReference>
<dbReference type="InterPro" id="IPR007273">
    <property type="entry name" value="SCAMP"/>
</dbReference>
<evidence type="ECO:0000313" key="23">
    <source>
        <dbReference type="Ensembl" id="ENSOSUP00000016736.1"/>
    </source>
</evidence>
<keyword evidence="19" id="KW-0813">Transport</keyword>
<dbReference type="PROSITE" id="PS50011">
    <property type="entry name" value="PROTEIN_KINASE_DOM"/>
    <property type="match status" value="1"/>
</dbReference>
<evidence type="ECO:0000256" key="17">
    <source>
        <dbReference type="ARBA" id="ARBA00051680"/>
    </source>
</evidence>
<dbReference type="Ensembl" id="ENSOSUT00000017308.1">
    <property type="protein sequence ID" value="ENSOSUP00000016736.1"/>
    <property type="gene ID" value="ENSOSUG00000011614.1"/>
</dbReference>
<keyword evidence="3" id="KW-0723">Serine/threonine-protein kinase</keyword>
<protein>
    <recommendedName>
        <fullName evidence="19">Secretory carrier-associated membrane protein</fullName>
        <shortName evidence="19">Secretory carrier membrane protein</shortName>
    </recommendedName>
</protein>
<dbReference type="InterPro" id="IPR017441">
    <property type="entry name" value="Protein_kinase_ATP_BS"/>
</dbReference>
<evidence type="ECO:0000256" key="13">
    <source>
        <dbReference type="ARBA" id="ARBA00023242"/>
    </source>
</evidence>
<dbReference type="FunFam" id="3.30.200.20:FF:000061">
    <property type="entry name" value="Dual specificity protein kinase CLK2"/>
    <property type="match status" value="1"/>
</dbReference>
<evidence type="ECO:0000256" key="7">
    <source>
        <dbReference type="ARBA" id="ARBA00022741"/>
    </source>
</evidence>